<dbReference type="EMBL" id="QLQD01000041">
    <property type="protein sequence ID" value="RLU57372.1"/>
    <property type="molecule type" value="Genomic_DNA"/>
</dbReference>
<dbReference type="KEGG" id="sio:DW64_03660"/>
<dbReference type="PANTHER" id="PTHR38451">
    <property type="entry name" value="TRNA (ADENINE(22)-N(1))-METHYLTRANSFERASE"/>
    <property type="match status" value="1"/>
</dbReference>
<keyword evidence="2" id="KW-0808">Transferase</keyword>
<dbReference type="RefSeq" id="WP_003099203.1">
    <property type="nucleotide sequence ID" value="NZ_CP010783.1"/>
</dbReference>
<evidence type="ECO:0000313" key="3">
    <source>
        <dbReference type="Proteomes" id="UP000025245"/>
    </source>
</evidence>
<dbReference type="KEGG" id="siz:SI82_03890"/>
<dbReference type="Pfam" id="PF04816">
    <property type="entry name" value="TrmK"/>
    <property type="match status" value="1"/>
</dbReference>
<keyword evidence="3" id="KW-1185">Reference proteome</keyword>
<reference evidence="2 4" key="2">
    <citation type="submission" date="2018-06" db="EMBL/GenBank/DDBJ databases">
        <title>Mutators as drivers of adaptation in pathogenic bacteria and a risk factor for host jumps and vaccine escape.</title>
        <authorList>
            <person name="Barnes A.C."/>
            <person name="Silayeva O."/>
        </authorList>
    </citation>
    <scope>NUCLEOTIDE SEQUENCE [LARGE SCALE GENOMIC DNA]</scope>
    <source>
        <strain evidence="2 4">QMA0445</strain>
    </source>
</reference>
<dbReference type="GO" id="GO:0160105">
    <property type="term" value="F:tRNA (adenine(22)-N1)-methyltransferase activity"/>
    <property type="evidence" value="ECO:0007669"/>
    <property type="project" value="InterPro"/>
</dbReference>
<dbReference type="AlphaFoldDB" id="A0A3L8GHR8"/>
<dbReference type="Proteomes" id="UP000269148">
    <property type="component" value="Unassembled WGS sequence"/>
</dbReference>
<evidence type="ECO:0000313" key="4">
    <source>
        <dbReference type="Proteomes" id="UP000269148"/>
    </source>
</evidence>
<dbReference type="STRING" id="1346.BMF34_03785"/>
<dbReference type="OrthoDB" id="5881184at2"/>
<dbReference type="Proteomes" id="UP000025245">
    <property type="component" value="Chromosome"/>
</dbReference>
<sequence>MEINLSQRLRNVAHFVPNGSKLLDVGSDHAYLPIFLLENGKISSAIAGEVVKGPFESALKNVSEYGLAQKIEVRLANGLAAFEPSDQIKVITICGMGGRLIADILEAGKEKLTTVERLILQPNNREDDLRSWLQTNHFQIVAESILAENDKYYEIIVAEHGQQVMAAKELRFGPILGLEKTQIFKEKWSREFDKLEYALSCIPEDNLLDRSAIKQKMQTIKEAISDEGK</sequence>
<gene>
    <name evidence="2" type="ORF">DIY07_04090</name>
    <name evidence="1" type="ORF">DQ08_03665</name>
</gene>
<proteinExistence type="predicted"/>
<dbReference type="Gene3D" id="3.40.50.150">
    <property type="entry name" value="Vaccinia Virus protein VP39"/>
    <property type="match status" value="1"/>
</dbReference>
<dbReference type="SMR" id="A0A3L8GHR8"/>
<dbReference type="EMBL" id="CP007586">
    <property type="protein sequence ID" value="AHY15571.1"/>
    <property type="molecule type" value="Genomic_DNA"/>
</dbReference>
<evidence type="ECO:0000313" key="2">
    <source>
        <dbReference type="EMBL" id="RLU57372.1"/>
    </source>
</evidence>
<organism evidence="2 4">
    <name type="scientific">Streptococcus iniae</name>
    <name type="common">Streptococcus shiloi</name>
    <dbReference type="NCBI Taxonomy" id="1346"/>
    <lineage>
        <taxon>Bacteria</taxon>
        <taxon>Bacillati</taxon>
        <taxon>Bacillota</taxon>
        <taxon>Bacilli</taxon>
        <taxon>Lactobacillales</taxon>
        <taxon>Streptococcaceae</taxon>
        <taxon>Streptococcus</taxon>
    </lineage>
</organism>
<dbReference type="KEGG" id="siq:DQ08_03665"/>
<dbReference type="PANTHER" id="PTHR38451:SF1">
    <property type="entry name" value="TRNA (ADENINE(22)-N(1))-METHYLTRANSFERASE"/>
    <property type="match status" value="1"/>
</dbReference>
<dbReference type="Gene3D" id="1.10.287.1890">
    <property type="match status" value="1"/>
</dbReference>
<dbReference type="GeneID" id="35765387"/>
<accession>A0A3L8GHR8</accession>
<evidence type="ECO:0000313" key="1">
    <source>
        <dbReference type="EMBL" id="AHY15571.1"/>
    </source>
</evidence>
<dbReference type="PIRSF" id="PIRSF018637">
    <property type="entry name" value="TrmK"/>
    <property type="match status" value="1"/>
</dbReference>
<dbReference type="InterPro" id="IPR029063">
    <property type="entry name" value="SAM-dependent_MTases_sf"/>
</dbReference>
<protein>
    <submittedName>
        <fullName evidence="1">SAM-dependent methyltransferase</fullName>
    </submittedName>
    <submittedName>
        <fullName evidence="2">tRNA (Adenine-N(1))-methyltransferase</fullName>
    </submittedName>
</protein>
<reference evidence="1 3" key="1">
    <citation type="journal article" date="2014" name="Genome Announc.">
        <title>Complete Genome Sequence of a Virulent Strain, Streptococcus iniae ISET0901, Isolated from Diseased Tilapia.</title>
        <authorList>
            <person name="Pridgeon J.W."/>
            <person name="Zhang D."/>
            <person name="Zhang L."/>
        </authorList>
    </citation>
    <scope>NUCLEOTIDE SEQUENCE [LARGE SCALE GENOMIC DNA]</scope>
    <source>
        <strain evidence="1 3">ISET0901</strain>
    </source>
</reference>
<dbReference type="SUPFAM" id="SSF53335">
    <property type="entry name" value="S-adenosyl-L-methionine-dependent methyltransferases"/>
    <property type="match status" value="1"/>
</dbReference>
<dbReference type="GO" id="GO:0032259">
    <property type="term" value="P:methylation"/>
    <property type="evidence" value="ECO:0007669"/>
    <property type="project" value="UniProtKB-KW"/>
</dbReference>
<name>A0A3L8GHR8_STRIN</name>
<dbReference type="InterPro" id="IPR006901">
    <property type="entry name" value="TrmK"/>
</dbReference>
<keyword evidence="2" id="KW-0489">Methyltransferase</keyword>